<reference evidence="1" key="1">
    <citation type="journal article" date="2015" name="Nature">
        <title>Complex archaea that bridge the gap between prokaryotes and eukaryotes.</title>
        <authorList>
            <person name="Spang A."/>
            <person name="Saw J.H."/>
            <person name="Jorgensen S.L."/>
            <person name="Zaremba-Niedzwiedzka K."/>
            <person name="Martijn J."/>
            <person name="Lind A.E."/>
            <person name="van Eijk R."/>
            <person name="Schleper C."/>
            <person name="Guy L."/>
            <person name="Ettema T.J."/>
        </authorList>
    </citation>
    <scope>NUCLEOTIDE SEQUENCE</scope>
</reference>
<name>A0A0F9RY52_9ZZZZ</name>
<organism evidence="1">
    <name type="scientific">marine sediment metagenome</name>
    <dbReference type="NCBI Taxonomy" id="412755"/>
    <lineage>
        <taxon>unclassified sequences</taxon>
        <taxon>metagenomes</taxon>
        <taxon>ecological metagenomes</taxon>
    </lineage>
</organism>
<sequence length="60" mass="6969">MSNSERSKMAINLDKVYCPKCDEKMPALRIPENIQQLMWGGWTCPKCDCKMDKFGKEIVE</sequence>
<accession>A0A0F9RY52</accession>
<evidence type="ECO:0000313" key="1">
    <source>
        <dbReference type="EMBL" id="KKN54837.1"/>
    </source>
</evidence>
<proteinExistence type="predicted"/>
<dbReference type="EMBL" id="LAZR01000910">
    <property type="protein sequence ID" value="KKN54837.1"/>
    <property type="molecule type" value="Genomic_DNA"/>
</dbReference>
<comment type="caution">
    <text evidence="1">The sequence shown here is derived from an EMBL/GenBank/DDBJ whole genome shotgun (WGS) entry which is preliminary data.</text>
</comment>
<dbReference type="AlphaFoldDB" id="A0A0F9RY52"/>
<gene>
    <name evidence="1" type="ORF">LCGC14_0588480</name>
</gene>
<protein>
    <submittedName>
        <fullName evidence="1">Uncharacterized protein</fullName>
    </submittedName>
</protein>